<accession>A0A2Z7AWT8</accession>
<dbReference type="Proteomes" id="UP000250235">
    <property type="component" value="Unassembled WGS sequence"/>
</dbReference>
<reference evidence="1 2" key="1">
    <citation type="journal article" date="2015" name="Proc. Natl. Acad. Sci. U.S.A.">
        <title>The resurrection genome of Boea hygrometrica: A blueprint for survival of dehydration.</title>
        <authorList>
            <person name="Xiao L."/>
            <person name="Yang G."/>
            <person name="Zhang L."/>
            <person name="Yang X."/>
            <person name="Zhao S."/>
            <person name="Ji Z."/>
            <person name="Zhou Q."/>
            <person name="Hu M."/>
            <person name="Wang Y."/>
            <person name="Chen M."/>
            <person name="Xu Y."/>
            <person name="Jin H."/>
            <person name="Xiao X."/>
            <person name="Hu G."/>
            <person name="Bao F."/>
            <person name="Hu Y."/>
            <person name="Wan P."/>
            <person name="Li L."/>
            <person name="Deng X."/>
            <person name="Kuang T."/>
            <person name="Xiang C."/>
            <person name="Zhu J.K."/>
            <person name="Oliver M.J."/>
            <person name="He Y."/>
        </authorList>
    </citation>
    <scope>NUCLEOTIDE SEQUENCE [LARGE SCALE GENOMIC DNA]</scope>
    <source>
        <strain evidence="2">cv. XS01</strain>
    </source>
</reference>
<gene>
    <name evidence="1" type="ORF">F511_36665</name>
</gene>
<protein>
    <submittedName>
        <fullName evidence="1">Uncharacterized protein</fullName>
    </submittedName>
</protein>
<keyword evidence="2" id="KW-1185">Reference proteome</keyword>
<sequence length="181" mass="20083">MVKWQHRDVRDLRAYWHLGSLGLNDAGDIVDDFIPTGVQGSEGIWKSVVDRIRPTIGDSTVEVLLPRKIGIVAAEPEVVKELKTKFRNRSCRPPPSAAAHPPRAIVRARHRDDRDMDAHVARPGGDDGRKLLRNASAGSAVPCAASGDHWSPPRVGCRAPLRRSTRPLRAMLRRWLADARC</sequence>
<dbReference type="EMBL" id="KV011308">
    <property type="protein sequence ID" value="KZV26324.1"/>
    <property type="molecule type" value="Genomic_DNA"/>
</dbReference>
<dbReference type="AlphaFoldDB" id="A0A2Z7AWT8"/>
<organism evidence="1 2">
    <name type="scientific">Dorcoceras hygrometricum</name>
    <dbReference type="NCBI Taxonomy" id="472368"/>
    <lineage>
        <taxon>Eukaryota</taxon>
        <taxon>Viridiplantae</taxon>
        <taxon>Streptophyta</taxon>
        <taxon>Embryophyta</taxon>
        <taxon>Tracheophyta</taxon>
        <taxon>Spermatophyta</taxon>
        <taxon>Magnoliopsida</taxon>
        <taxon>eudicotyledons</taxon>
        <taxon>Gunneridae</taxon>
        <taxon>Pentapetalae</taxon>
        <taxon>asterids</taxon>
        <taxon>lamiids</taxon>
        <taxon>Lamiales</taxon>
        <taxon>Gesneriaceae</taxon>
        <taxon>Didymocarpoideae</taxon>
        <taxon>Trichosporeae</taxon>
        <taxon>Loxocarpinae</taxon>
        <taxon>Dorcoceras</taxon>
    </lineage>
</organism>
<name>A0A2Z7AWT8_9LAMI</name>
<evidence type="ECO:0000313" key="1">
    <source>
        <dbReference type="EMBL" id="KZV26324.1"/>
    </source>
</evidence>
<evidence type="ECO:0000313" key="2">
    <source>
        <dbReference type="Proteomes" id="UP000250235"/>
    </source>
</evidence>
<proteinExistence type="predicted"/>